<feature type="region of interest" description="Disordered" evidence="1">
    <location>
        <begin position="76"/>
        <end position="98"/>
    </location>
</feature>
<reference evidence="2 3" key="1">
    <citation type="submission" date="2024-02" db="EMBL/GenBank/DDBJ databases">
        <title>Bacteria isolated from the canopy kelp, Nereocystis luetkeana.</title>
        <authorList>
            <person name="Pfister C.A."/>
            <person name="Younker I.T."/>
            <person name="Light S.H."/>
        </authorList>
    </citation>
    <scope>NUCLEOTIDE SEQUENCE [LARGE SCALE GENOMIC DNA]</scope>
    <source>
        <strain evidence="2 3">TI.1.15</strain>
    </source>
</reference>
<feature type="non-terminal residue" evidence="2">
    <location>
        <position position="1"/>
    </location>
</feature>
<evidence type="ECO:0000313" key="2">
    <source>
        <dbReference type="EMBL" id="MEL0610443.1"/>
    </source>
</evidence>
<proteinExistence type="predicted"/>
<name>A0ABU9FW85_9VIBR</name>
<keyword evidence="3" id="KW-1185">Reference proteome</keyword>
<dbReference type="Proteomes" id="UP001377160">
    <property type="component" value="Unassembled WGS sequence"/>
</dbReference>
<evidence type="ECO:0000256" key="1">
    <source>
        <dbReference type="SAM" id="MobiDB-lite"/>
    </source>
</evidence>
<accession>A0ABU9FW85</accession>
<dbReference type="EMBL" id="JBANDX010000019">
    <property type="protein sequence ID" value="MEL0610443.1"/>
    <property type="molecule type" value="Genomic_DNA"/>
</dbReference>
<evidence type="ECO:0000313" key="3">
    <source>
        <dbReference type="Proteomes" id="UP001377160"/>
    </source>
</evidence>
<gene>
    <name evidence="2" type="ORF">V8Z71_19180</name>
</gene>
<protein>
    <submittedName>
        <fullName evidence="2">Uncharacterized protein</fullName>
    </submittedName>
</protein>
<organism evidence="2 3">
    <name type="scientific">Vibrio echinoideorum</name>
    <dbReference type="NCBI Taxonomy" id="2100116"/>
    <lineage>
        <taxon>Bacteria</taxon>
        <taxon>Pseudomonadati</taxon>
        <taxon>Pseudomonadota</taxon>
        <taxon>Gammaproteobacteria</taxon>
        <taxon>Vibrionales</taxon>
        <taxon>Vibrionaceae</taxon>
        <taxon>Vibrio</taxon>
    </lineage>
</organism>
<dbReference type="RefSeq" id="WP_341635845.1">
    <property type="nucleotide sequence ID" value="NZ_JBANDX010000019.1"/>
</dbReference>
<sequence length="98" mass="10746">KSAGTAFDGSNPSPSTIFSLIGKSKSQLIELAFFVSEFYMLIPISLSFELRPKTVVIVLLQFSKGSIQYQSFHTSGWRSQTKPSGQPKQVAETGSSHF</sequence>
<comment type="caution">
    <text evidence="2">The sequence shown here is derived from an EMBL/GenBank/DDBJ whole genome shotgun (WGS) entry which is preliminary data.</text>
</comment>